<organism evidence="2 3">
    <name type="scientific">Paragonimus westermani</name>
    <dbReference type="NCBI Taxonomy" id="34504"/>
    <lineage>
        <taxon>Eukaryota</taxon>
        <taxon>Metazoa</taxon>
        <taxon>Spiralia</taxon>
        <taxon>Lophotrochozoa</taxon>
        <taxon>Platyhelminthes</taxon>
        <taxon>Trematoda</taxon>
        <taxon>Digenea</taxon>
        <taxon>Plagiorchiida</taxon>
        <taxon>Troglotremata</taxon>
        <taxon>Troglotrematidae</taxon>
        <taxon>Paragonimus</taxon>
    </lineage>
</organism>
<keyword evidence="3" id="KW-1185">Reference proteome</keyword>
<dbReference type="AlphaFoldDB" id="A0A5J4NSH9"/>
<dbReference type="InterPro" id="IPR050951">
    <property type="entry name" value="Retrovirus_Pol_polyprotein"/>
</dbReference>
<keyword evidence="1" id="KW-0175">Coiled coil</keyword>
<dbReference type="EMBL" id="QNGE01001010">
    <property type="protein sequence ID" value="KAA3678657.1"/>
    <property type="molecule type" value="Genomic_DNA"/>
</dbReference>
<feature type="coiled-coil region" evidence="1">
    <location>
        <begin position="43"/>
        <end position="77"/>
    </location>
</feature>
<evidence type="ECO:0008006" key="4">
    <source>
        <dbReference type="Google" id="ProtNLM"/>
    </source>
</evidence>
<sequence length="261" mass="29718">MINEKCDVDSASPKNLSNGEFLKYEIVSTHLYRRSAPLDTARITELEAAIEKATRERNELRDALRNQNRAFEQLEAFLSSRADSKEKELRHFLVVQKKATAHFARTLPPERRYGQIEALTIVFAIKKFYKNTLWAALHTFDESQASSWCFSSEKGIPVYTANRLQRWATMLPVYFSTEYQSTTSIGQADALPRLIGSQRTPPEHAVIASIKVEPEINSLLTSTVRTLSVTSAMVCGVRANDPLLRVVRFHRTRWPPACPEF</sequence>
<protein>
    <recommendedName>
        <fullName evidence="4">Reverse transcriptase RNase H-like domain-containing protein</fullName>
    </recommendedName>
</protein>
<name>A0A5J4NSH9_9TREM</name>
<evidence type="ECO:0000313" key="3">
    <source>
        <dbReference type="Proteomes" id="UP000324629"/>
    </source>
</evidence>
<comment type="caution">
    <text evidence="2">The sequence shown here is derived from an EMBL/GenBank/DDBJ whole genome shotgun (WGS) entry which is preliminary data.</text>
</comment>
<reference evidence="2 3" key="1">
    <citation type="journal article" date="2019" name="Gigascience">
        <title>Whole-genome sequence of the oriental lung fluke Paragonimus westermani.</title>
        <authorList>
            <person name="Oey H."/>
            <person name="Zakrzewski M."/>
            <person name="Narain K."/>
            <person name="Devi K.R."/>
            <person name="Agatsuma T."/>
            <person name="Nawaratna S."/>
            <person name="Gobert G.N."/>
            <person name="Jones M.K."/>
            <person name="Ragan M.A."/>
            <person name="McManus D.P."/>
            <person name="Krause L."/>
        </authorList>
    </citation>
    <scope>NUCLEOTIDE SEQUENCE [LARGE SCALE GENOMIC DNA]</scope>
    <source>
        <strain evidence="2 3">IND2009</strain>
    </source>
</reference>
<evidence type="ECO:0000313" key="2">
    <source>
        <dbReference type="EMBL" id="KAA3678657.1"/>
    </source>
</evidence>
<dbReference type="PANTHER" id="PTHR37984:SF5">
    <property type="entry name" value="PROTEIN NYNRIN-LIKE"/>
    <property type="match status" value="1"/>
</dbReference>
<accession>A0A5J4NSH9</accession>
<evidence type="ECO:0000256" key="1">
    <source>
        <dbReference type="SAM" id="Coils"/>
    </source>
</evidence>
<proteinExistence type="predicted"/>
<dbReference type="Proteomes" id="UP000324629">
    <property type="component" value="Unassembled WGS sequence"/>
</dbReference>
<dbReference type="PANTHER" id="PTHR37984">
    <property type="entry name" value="PROTEIN CBG26694"/>
    <property type="match status" value="1"/>
</dbReference>
<gene>
    <name evidence="2" type="ORF">DEA37_0010965</name>
</gene>